<comment type="subcellular location">
    <subcellularLocation>
        <location evidence="1">Cell membrane</location>
    </subcellularLocation>
</comment>
<evidence type="ECO:0000256" key="6">
    <source>
        <dbReference type="SAM" id="SignalP"/>
    </source>
</evidence>
<evidence type="ECO:0000313" key="8">
    <source>
        <dbReference type="EMBL" id="VTR93732.1"/>
    </source>
</evidence>
<feature type="region of interest" description="Disordered" evidence="5">
    <location>
        <begin position="680"/>
        <end position="702"/>
    </location>
</feature>
<evidence type="ECO:0000256" key="5">
    <source>
        <dbReference type="SAM" id="MobiDB-lite"/>
    </source>
</evidence>
<dbReference type="InterPro" id="IPR011050">
    <property type="entry name" value="Pectin_lyase_fold/virulence"/>
</dbReference>
<dbReference type="InterPro" id="IPR055401">
    <property type="entry name" value="CEMIP_beta-hel_dom"/>
</dbReference>
<evidence type="ECO:0000256" key="2">
    <source>
        <dbReference type="ARBA" id="ARBA00022475"/>
    </source>
</evidence>
<dbReference type="SUPFAM" id="SSF51126">
    <property type="entry name" value="Pectin lyase-like"/>
    <property type="match status" value="1"/>
</dbReference>
<feature type="domain" description="G8" evidence="7">
    <location>
        <begin position="54"/>
        <end position="197"/>
    </location>
</feature>
<evidence type="ECO:0000313" key="9">
    <source>
        <dbReference type="Proteomes" id="UP000464178"/>
    </source>
</evidence>
<evidence type="ECO:0000256" key="4">
    <source>
        <dbReference type="ARBA" id="ARBA00023180"/>
    </source>
</evidence>
<gene>
    <name evidence="8" type="ORF">SOIL9_39820</name>
</gene>
<dbReference type="Pfam" id="PF24606">
    <property type="entry name" value="CEMIP_beta-hel"/>
    <property type="match status" value="1"/>
</dbReference>
<dbReference type="RefSeq" id="WP_174266005.1">
    <property type="nucleotide sequence ID" value="NZ_LR593886.1"/>
</dbReference>
<dbReference type="Proteomes" id="UP000464178">
    <property type="component" value="Chromosome"/>
</dbReference>
<dbReference type="PANTHER" id="PTHR46769">
    <property type="entry name" value="POLYCYSTIC KIDNEY AND HEPATIC DISEASE 1 (AUTOSOMAL RECESSIVE)-LIKE 1"/>
    <property type="match status" value="1"/>
</dbReference>
<accession>A0A6P2D2S1</accession>
<dbReference type="PANTHER" id="PTHR46769:SF2">
    <property type="entry name" value="FIBROCYSTIN-L ISOFORM 2 PRECURSOR-RELATED"/>
    <property type="match status" value="1"/>
</dbReference>
<organism evidence="8 9">
    <name type="scientific">Gemmata massiliana</name>
    <dbReference type="NCBI Taxonomy" id="1210884"/>
    <lineage>
        <taxon>Bacteria</taxon>
        <taxon>Pseudomonadati</taxon>
        <taxon>Planctomycetota</taxon>
        <taxon>Planctomycetia</taxon>
        <taxon>Gemmatales</taxon>
        <taxon>Gemmataceae</taxon>
        <taxon>Gemmata</taxon>
    </lineage>
</organism>
<keyword evidence="4" id="KW-0325">Glycoprotein</keyword>
<dbReference type="KEGG" id="gms:SOIL9_39820"/>
<evidence type="ECO:0000256" key="1">
    <source>
        <dbReference type="ARBA" id="ARBA00004236"/>
    </source>
</evidence>
<dbReference type="InterPro" id="IPR019316">
    <property type="entry name" value="G8_domain"/>
</dbReference>
<sequence length="702" mass="76570">MSVRFALFALVPALCLVPGRGASDHVLPTMPVRVLNAPAVLVRTAASGAWSDGKTWEGGKVPGAGARVQIRTRHTVTFDVKADAVIRSIHVAGTLTFARDRDTALNVGLIKIQPGHDASENGFDCDAHAKPVEPGTARPALEVGTLADPIPAKFTATIRLHHVEGLDKETCPAIVCCGGRLDLHGAPMERTWVKLAQMARSGEARIVLPYPLPGWKVGDRIVVVGTSRQVGYLGTRKLPTDDSIRGKQSSEERVITKMASWGGSGLDAETQWQIVTFDAPLKYEHRASGSFRAEVANLSRNVVVESANPDGIRGHTMYHRNSAGGISYAEFRHLGKENVLGKYPIHYHLCGDTMRGSSVIGVSVWGSKNRFVTVHGTRHLVVRDCVGYDSIGHGFFLEDGTEAFNMFDRNLAVLACRGKPLPDQVLPFDKNLGSGFWWSNSLNTFTRNVAAECDEDGFRFEVVKTAKFDPVLNVPGADGARRSVDVRTLPFVRFDGNESHTHRLFAFNLGGFATSDFGKPDSDVGGVGPDAKHPLVIRNLKVWDSHWGFHTGCPRVLIEGAEFYDCLYGMWRCVLDGHEHKRVTYTEVENPLFFPRHAASTAESGTRPYPESPPVDDLAPTTVITHTERLESGNVRVCGTTSDNFTVKRVVVNGREARAVRPNFAEWEIELPAVADGKVSARGEDATGNVEPQPHTVTVPTK</sequence>
<keyword evidence="3 6" id="KW-0732">Signal</keyword>
<name>A0A6P2D2S1_9BACT</name>
<dbReference type="Pfam" id="PF10162">
    <property type="entry name" value="G8"/>
    <property type="match status" value="1"/>
</dbReference>
<feature type="chain" id="PRO_5026764170" description="G8 domain-containing protein" evidence="6">
    <location>
        <begin position="23"/>
        <end position="702"/>
    </location>
</feature>
<dbReference type="SMART" id="SM01225">
    <property type="entry name" value="G8"/>
    <property type="match status" value="1"/>
</dbReference>
<dbReference type="InterPro" id="IPR052387">
    <property type="entry name" value="Fibrocystin"/>
</dbReference>
<protein>
    <recommendedName>
        <fullName evidence="7">G8 domain-containing protein</fullName>
    </recommendedName>
</protein>
<keyword evidence="2" id="KW-1003">Cell membrane</keyword>
<keyword evidence="2" id="KW-0472">Membrane</keyword>
<dbReference type="PROSITE" id="PS51484">
    <property type="entry name" value="G8"/>
    <property type="match status" value="1"/>
</dbReference>
<keyword evidence="9" id="KW-1185">Reference proteome</keyword>
<dbReference type="EMBL" id="LR593886">
    <property type="protein sequence ID" value="VTR93732.1"/>
    <property type="molecule type" value="Genomic_DNA"/>
</dbReference>
<dbReference type="GO" id="GO:0005886">
    <property type="term" value="C:plasma membrane"/>
    <property type="evidence" value="ECO:0007669"/>
    <property type="project" value="UniProtKB-SubCell"/>
</dbReference>
<evidence type="ECO:0000256" key="3">
    <source>
        <dbReference type="ARBA" id="ARBA00022729"/>
    </source>
</evidence>
<proteinExistence type="predicted"/>
<dbReference type="AlphaFoldDB" id="A0A6P2D2S1"/>
<feature type="signal peptide" evidence="6">
    <location>
        <begin position="1"/>
        <end position="22"/>
    </location>
</feature>
<evidence type="ECO:0000259" key="7">
    <source>
        <dbReference type="PROSITE" id="PS51484"/>
    </source>
</evidence>
<reference evidence="8 9" key="1">
    <citation type="submission" date="2019-05" db="EMBL/GenBank/DDBJ databases">
        <authorList>
            <consortium name="Science for Life Laboratories"/>
        </authorList>
    </citation>
    <scope>NUCLEOTIDE SEQUENCE [LARGE SCALE GENOMIC DNA]</scope>
    <source>
        <strain evidence="8">Soil9</strain>
    </source>
</reference>